<evidence type="ECO:0000313" key="2">
    <source>
        <dbReference type="Proteomes" id="UP000244880"/>
    </source>
</evidence>
<sequence length="235" mass="26976">MTLRQQSNSRPPEHWGALVAYFSMDVTDAFWPRLGFESARAMDECRADLRDMVMRLRDAALASPEPLPDIRDWLFGGDQLAWTPQEVQSFFDIGIDFETEHSEKPHISSWATAFLYFPDMFEPTVKAINHPDTIGHILEMRDSELPTDVPEKLSPWDAQICARHGWNPVDELDYFPPLGDLSIVENQKITDQILRWASLNLDPAAQRVLWENAQAVIEELGVWMPEPLNPLHLKV</sequence>
<dbReference type="OrthoDB" id="9768449at2"/>
<gene>
    <name evidence="1" type="ORF">ASD8599_00601</name>
</gene>
<keyword evidence="2" id="KW-1185">Reference proteome</keyword>
<dbReference type="AlphaFoldDB" id="A0A2R8B9X8"/>
<accession>A0A2R8B9X8</accession>
<dbReference type="Proteomes" id="UP000244880">
    <property type="component" value="Unassembled WGS sequence"/>
</dbReference>
<evidence type="ECO:0000313" key="1">
    <source>
        <dbReference type="EMBL" id="SPH19861.1"/>
    </source>
</evidence>
<reference evidence="1 2" key="1">
    <citation type="submission" date="2018-03" db="EMBL/GenBank/DDBJ databases">
        <authorList>
            <person name="Keele B.F."/>
        </authorList>
    </citation>
    <scope>NUCLEOTIDE SEQUENCE [LARGE SCALE GENOMIC DNA]</scope>
    <source>
        <strain evidence="1 2">CECT 8599</strain>
    </source>
</reference>
<protein>
    <submittedName>
        <fullName evidence="1">Uncharacterized protein</fullName>
    </submittedName>
</protein>
<dbReference type="RefSeq" id="WP_146188180.1">
    <property type="nucleotide sequence ID" value="NZ_OMOR01000001.1"/>
</dbReference>
<dbReference type="EMBL" id="OMOR01000001">
    <property type="protein sequence ID" value="SPH19861.1"/>
    <property type="molecule type" value="Genomic_DNA"/>
</dbReference>
<name>A0A2R8B9X8_9RHOB</name>
<organism evidence="1 2">
    <name type="scientific">Ascidiaceihabitans donghaensis</name>
    <dbReference type="NCBI Taxonomy" id="1510460"/>
    <lineage>
        <taxon>Bacteria</taxon>
        <taxon>Pseudomonadati</taxon>
        <taxon>Pseudomonadota</taxon>
        <taxon>Alphaproteobacteria</taxon>
        <taxon>Rhodobacterales</taxon>
        <taxon>Paracoccaceae</taxon>
        <taxon>Ascidiaceihabitans</taxon>
    </lineage>
</organism>
<proteinExistence type="predicted"/>